<dbReference type="OrthoDB" id="5141713at2"/>
<evidence type="ECO:0000256" key="1">
    <source>
        <dbReference type="SAM" id="MobiDB-lite"/>
    </source>
</evidence>
<proteinExistence type="predicted"/>
<keyword evidence="4" id="KW-1185">Reference proteome</keyword>
<feature type="chain" id="PRO_5022189244" description="Secreted protein" evidence="2">
    <location>
        <begin position="22"/>
        <end position="475"/>
    </location>
</feature>
<dbReference type="RefSeq" id="WP_144856131.1">
    <property type="nucleotide sequence ID" value="NZ_BAAAYT010000005.1"/>
</dbReference>
<name>A0A560WCT3_9MICO</name>
<reference evidence="3 4" key="1">
    <citation type="submission" date="2019-06" db="EMBL/GenBank/DDBJ databases">
        <title>Sequencing the genomes of 1000 actinobacteria strains.</title>
        <authorList>
            <person name="Klenk H.-P."/>
        </authorList>
    </citation>
    <scope>NUCLEOTIDE SEQUENCE [LARGE SCALE GENOMIC DNA]</scope>
    <source>
        <strain evidence="3 4">DSM 18935</strain>
    </source>
</reference>
<comment type="caution">
    <text evidence="3">The sequence shown here is derived from an EMBL/GenBank/DDBJ whole genome shotgun (WGS) entry which is preliminary data.</text>
</comment>
<dbReference type="Proteomes" id="UP000315628">
    <property type="component" value="Unassembled WGS sequence"/>
</dbReference>
<evidence type="ECO:0008006" key="5">
    <source>
        <dbReference type="Google" id="ProtNLM"/>
    </source>
</evidence>
<organism evidence="3 4">
    <name type="scientific">Marihabitans asiaticum</name>
    <dbReference type="NCBI Taxonomy" id="415218"/>
    <lineage>
        <taxon>Bacteria</taxon>
        <taxon>Bacillati</taxon>
        <taxon>Actinomycetota</taxon>
        <taxon>Actinomycetes</taxon>
        <taxon>Micrococcales</taxon>
        <taxon>Intrasporangiaceae</taxon>
        <taxon>Marihabitans</taxon>
    </lineage>
</organism>
<feature type="signal peptide" evidence="2">
    <location>
        <begin position="1"/>
        <end position="21"/>
    </location>
</feature>
<accession>A0A560WCT3</accession>
<evidence type="ECO:0000256" key="2">
    <source>
        <dbReference type="SAM" id="SignalP"/>
    </source>
</evidence>
<feature type="compositionally biased region" description="Basic and acidic residues" evidence="1">
    <location>
        <begin position="106"/>
        <end position="117"/>
    </location>
</feature>
<dbReference type="AlphaFoldDB" id="A0A560WCT3"/>
<keyword evidence="2" id="KW-0732">Signal</keyword>
<protein>
    <recommendedName>
        <fullName evidence="5">Secreted protein</fullName>
    </recommendedName>
</protein>
<sequence length="475" mass="48260">MRWRRAAVLVATAAVVGGGTAAHRPADEQQPGVSTGVAVAEQAELVCPGDPLAGVDGLEDVKTRVGTSARALDRSVVEELIRPPADEGELVLAPMQDGSTTTGESGRAEDDRRHPDGARVTATGQQAPGLVAAQLSSADSDDVAGLATTPCLTAAAEHWLVAGGGQAGRQERLLLVNPGDNAVSVDLEVVGAEGEDEQSEPAAGQDIVVPASGRQAVLLDGITSTSSEAQVVRVRASGGTVGAWVADRWVDGLSPSGLEVVPPTADPSSSVVLAGVPKGEKARLVVAAPGRRDAIVTVRSVESETARSVGVETIPAGSFRSVELPDGPEVRAVQLTSDEPVVAAAEVLGPVEDDRRDLAWTVAAPAAADLVGASLPELDTAGRRLVLTAPGEAAEVSVTTAEGGEASTRQVSVDAERSTEISLDGAEAVWLRQESDAAVHAAVTAIPDGDTAALSSAPLLPARVTERSVDVVPRP</sequence>
<evidence type="ECO:0000313" key="3">
    <source>
        <dbReference type="EMBL" id="TWD15428.1"/>
    </source>
</evidence>
<dbReference type="Pfam" id="PF18986">
    <property type="entry name" value="DUF5719"/>
    <property type="match status" value="1"/>
</dbReference>
<dbReference type="InterPro" id="IPR043777">
    <property type="entry name" value="DUF5719"/>
</dbReference>
<feature type="region of interest" description="Disordered" evidence="1">
    <location>
        <begin position="85"/>
        <end position="124"/>
    </location>
</feature>
<dbReference type="EMBL" id="VIUW01000002">
    <property type="protein sequence ID" value="TWD15428.1"/>
    <property type="molecule type" value="Genomic_DNA"/>
</dbReference>
<gene>
    <name evidence="3" type="ORF">FB557_0938</name>
</gene>
<evidence type="ECO:0000313" key="4">
    <source>
        <dbReference type="Proteomes" id="UP000315628"/>
    </source>
</evidence>